<accession>A0A9W7D0S2</accession>
<dbReference type="Proteomes" id="UP001165083">
    <property type="component" value="Unassembled WGS sequence"/>
</dbReference>
<name>A0A9W7D0S2_9STRA</name>
<reference evidence="1" key="1">
    <citation type="submission" date="2023-04" db="EMBL/GenBank/DDBJ databases">
        <title>Phytophthora lilii NBRC 32176.</title>
        <authorList>
            <person name="Ichikawa N."/>
            <person name="Sato H."/>
            <person name="Tonouchi N."/>
        </authorList>
    </citation>
    <scope>NUCLEOTIDE SEQUENCE</scope>
    <source>
        <strain evidence="1">NBRC 32176</strain>
    </source>
</reference>
<proteinExistence type="predicted"/>
<organism evidence="1 2">
    <name type="scientific">Phytophthora lilii</name>
    <dbReference type="NCBI Taxonomy" id="2077276"/>
    <lineage>
        <taxon>Eukaryota</taxon>
        <taxon>Sar</taxon>
        <taxon>Stramenopiles</taxon>
        <taxon>Oomycota</taxon>
        <taxon>Peronosporomycetes</taxon>
        <taxon>Peronosporales</taxon>
        <taxon>Peronosporaceae</taxon>
        <taxon>Phytophthora</taxon>
    </lineage>
</organism>
<sequence length="112" mass="13664">MNCKDYLYEIDCKLTQYCYPMEEPDQGYFIRQQLIREIEDYSPNLSTICKDYLYEIDCKLTQYCYPMEEPDQGYYIRQQLMSELRTGFIYHQFRVVSKINNHAKAVAYLNRF</sequence>
<evidence type="ECO:0000313" key="1">
    <source>
        <dbReference type="EMBL" id="GMF52606.1"/>
    </source>
</evidence>
<gene>
    <name evidence="1" type="ORF">Plil01_001716900</name>
</gene>
<dbReference type="EMBL" id="BSXW01005717">
    <property type="protein sequence ID" value="GMF52606.1"/>
    <property type="molecule type" value="Genomic_DNA"/>
</dbReference>
<comment type="caution">
    <text evidence="1">The sequence shown here is derived from an EMBL/GenBank/DDBJ whole genome shotgun (WGS) entry which is preliminary data.</text>
</comment>
<dbReference type="AlphaFoldDB" id="A0A9W7D0S2"/>
<evidence type="ECO:0000313" key="2">
    <source>
        <dbReference type="Proteomes" id="UP001165083"/>
    </source>
</evidence>
<keyword evidence="2" id="KW-1185">Reference proteome</keyword>
<protein>
    <submittedName>
        <fullName evidence="1">Unnamed protein product</fullName>
    </submittedName>
</protein>
<dbReference type="OrthoDB" id="146445at2759"/>